<dbReference type="OrthoDB" id="1629525at2"/>
<organism evidence="2 3">
    <name type="scientific">Selenomonas ruminantium</name>
    <dbReference type="NCBI Taxonomy" id="971"/>
    <lineage>
        <taxon>Bacteria</taxon>
        <taxon>Bacillati</taxon>
        <taxon>Bacillota</taxon>
        <taxon>Negativicutes</taxon>
        <taxon>Selenomonadales</taxon>
        <taxon>Selenomonadaceae</taxon>
        <taxon>Selenomonas</taxon>
    </lineage>
</organism>
<dbReference type="RefSeq" id="WP_074572516.1">
    <property type="nucleotide sequence ID" value="NZ_FNJQ01000018.1"/>
</dbReference>
<feature type="compositionally biased region" description="Low complexity" evidence="1">
    <location>
        <begin position="93"/>
        <end position="118"/>
    </location>
</feature>
<evidence type="ECO:0000256" key="1">
    <source>
        <dbReference type="SAM" id="MobiDB-lite"/>
    </source>
</evidence>
<reference evidence="2 3" key="1">
    <citation type="submission" date="2016-10" db="EMBL/GenBank/DDBJ databases">
        <authorList>
            <person name="de Groot N.N."/>
        </authorList>
    </citation>
    <scope>NUCLEOTIDE SEQUENCE [LARGE SCALE GENOMIC DNA]</scope>
    <source>
        <strain evidence="2 3">S137</strain>
    </source>
</reference>
<proteinExistence type="predicted"/>
<evidence type="ECO:0000313" key="3">
    <source>
        <dbReference type="Proteomes" id="UP000182412"/>
    </source>
</evidence>
<dbReference type="AlphaFoldDB" id="A0A1H0SNI0"/>
<protein>
    <recommendedName>
        <fullName evidence="4">Preprotein translocase subunit SecG</fullName>
    </recommendedName>
</protein>
<dbReference type="EMBL" id="FNJQ01000018">
    <property type="protein sequence ID" value="SDP42798.1"/>
    <property type="molecule type" value="Genomic_DNA"/>
</dbReference>
<evidence type="ECO:0000313" key="2">
    <source>
        <dbReference type="EMBL" id="SDP42798.1"/>
    </source>
</evidence>
<gene>
    <name evidence="2" type="ORF">SAMN05216366_11860</name>
</gene>
<feature type="region of interest" description="Disordered" evidence="1">
    <location>
        <begin position="93"/>
        <end position="181"/>
    </location>
</feature>
<evidence type="ECO:0008006" key="4">
    <source>
        <dbReference type="Google" id="ProtNLM"/>
    </source>
</evidence>
<dbReference type="Proteomes" id="UP000182412">
    <property type="component" value="Unassembled WGS sequence"/>
</dbReference>
<feature type="compositionally biased region" description="Low complexity" evidence="1">
    <location>
        <begin position="128"/>
        <end position="145"/>
    </location>
</feature>
<accession>A0A1H0SNI0</accession>
<name>A0A1H0SNI0_SELRU</name>
<sequence>MDRRSQQNHIRAARDWLGRAEDSLAREDDVQGDLKLMLAKAELAHVGQSSRSRFLSLWGRRGAALLLAFALAGGVLWKSGPIPAQVEEAVPALPQQAAAEHPAAPAEAEPAAEKLPQAVGATVREKNAAPQPQAAHEPEQAARPAVPVPEQAHAPAVKPVPQPPDMEKQQLMQSAGKILRQ</sequence>